<evidence type="ECO:0000256" key="1">
    <source>
        <dbReference type="SAM" id="SignalP"/>
    </source>
</evidence>
<dbReference type="Proteomes" id="UP001501757">
    <property type="component" value="Unassembled WGS sequence"/>
</dbReference>
<feature type="domain" description="ABC-type transport auxiliary lipoprotein component" evidence="2">
    <location>
        <begin position="25"/>
        <end position="181"/>
    </location>
</feature>
<reference evidence="4" key="1">
    <citation type="journal article" date="2019" name="Int. J. Syst. Evol. Microbiol.">
        <title>The Global Catalogue of Microorganisms (GCM) 10K type strain sequencing project: providing services to taxonomists for standard genome sequencing and annotation.</title>
        <authorList>
            <consortium name="The Broad Institute Genomics Platform"/>
            <consortium name="The Broad Institute Genome Sequencing Center for Infectious Disease"/>
            <person name="Wu L."/>
            <person name="Ma J."/>
        </authorList>
    </citation>
    <scope>NUCLEOTIDE SEQUENCE [LARGE SCALE GENOMIC DNA]</scope>
    <source>
        <strain evidence="4">JCM 13378</strain>
    </source>
</reference>
<protein>
    <submittedName>
        <fullName evidence="3">Membrane integrity-associated transporter subunit PqiC</fullName>
    </submittedName>
</protein>
<dbReference type="Pfam" id="PF03886">
    <property type="entry name" value="ABC_trans_aux"/>
    <property type="match status" value="1"/>
</dbReference>
<dbReference type="RefSeq" id="WP_343846611.1">
    <property type="nucleotide sequence ID" value="NZ_BAAAEI010000021.1"/>
</dbReference>
<dbReference type="InterPro" id="IPR005586">
    <property type="entry name" value="ABC_trans_aux"/>
</dbReference>
<proteinExistence type="predicted"/>
<sequence length="185" mass="20726">MRFLSLSIVLLISACSSAPPAIQYYLLAPPAAPTIQSDNQSKTMRLSLLPLPDYLQQDGLVMRTTTGQLQVSRQHLWAQSLQRSMPMTLADALNAKGKTRFITSAEPQVKMTEDELRIQIRHLLIDQQQGVVLQARYWHLDGNGQVKDQQDFFASAPLEADGYPHAVAQMHGLLEKLAQHILQQL</sequence>
<feature type="signal peptide" evidence="1">
    <location>
        <begin position="1"/>
        <end position="21"/>
    </location>
</feature>
<gene>
    <name evidence="3" type="primary">pqiC</name>
    <name evidence="3" type="ORF">GCM10009092_34650</name>
</gene>
<comment type="caution">
    <text evidence="3">The sequence shown here is derived from an EMBL/GenBank/DDBJ whole genome shotgun (WGS) entry which is preliminary data.</text>
</comment>
<accession>A0ABP3HC50</accession>
<dbReference type="SUPFAM" id="SSF159594">
    <property type="entry name" value="XCC0632-like"/>
    <property type="match status" value="1"/>
</dbReference>
<evidence type="ECO:0000313" key="3">
    <source>
        <dbReference type="EMBL" id="GAA0367381.1"/>
    </source>
</evidence>
<keyword evidence="4" id="KW-1185">Reference proteome</keyword>
<dbReference type="Gene3D" id="3.40.50.10610">
    <property type="entry name" value="ABC-type transport auxiliary lipoprotein component"/>
    <property type="match status" value="1"/>
</dbReference>
<evidence type="ECO:0000313" key="4">
    <source>
        <dbReference type="Proteomes" id="UP001501757"/>
    </source>
</evidence>
<organism evidence="3 4">
    <name type="scientific">Bowmanella denitrificans</name>
    <dbReference type="NCBI Taxonomy" id="366582"/>
    <lineage>
        <taxon>Bacteria</taxon>
        <taxon>Pseudomonadati</taxon>
        <taxon>Pseudomonadota</taxon>
        <taxon>Gammaproteobacteria</taxon>
        <taxon>Alteromonadales</taxon>
        <taxon>Alteromonadaceae</taxon>
        <taxon>Bowmanella</taxon>
    </lineage>
</organism>
<dbReference type="EMBL" id="BAAAEI010000021">
    <property type="protein sequence ID" value="GAA0367381.1"/>
    <property type="molecule type" value="Genomic_DNA"/>
</dbReference>
<name>A0ABP3HC50_9ALTE</name>
<keyword evidence="1" id="KW-0732">Signal</keyword>
<feature type="chain" id="PRO_5045315869" evidence="1">
    <location>
        <begin position="22"/>
        <end position="185"/>
    </location>
</feature>
<evidence type="ECO:0000259" key="2">
    <source>
        <dbReference type="Pfam" id="PF03886"/>
    </source>
</evidence>
<dbReference type="PROSITE" id="PS51257">
    <property type="entry name" value="PROKAR_LIPOPROTEIN"/>
    <property type="match status" value="1"/>
</dbReference>